<dbReference type="PANTHER" id="PTHR30177">
    <property type="entry name" value="GLYCINE BETAINE/L-PROLINE TRANSPORT SYSTEM PERMEASE PROTEIN PROW"/>
    <property type="match status" value="1"/>
</dbReference>
<evidence type="ECO:0000256" key="6">
    <source>
        <dbReference type="RuleBase" id="RU363032"/>
    </source>
</evidence>
<evidence type="ECO:0000256" key="2">
    <source>
        <dbReference type="ARBA" id="ARBA00022448"/>
    </source>
</evidence>
<dbReference type="EMBL" id="JAVYII010000005">
    <property type="protein sequence ID" value="MDT9594098.1"/>
    <property type="molecule type" value="Genomic_DNA"/>
</dbReference>
<feature type="region of interest" description="Disordered" evidence="7">
    <location>
        <begin position="213"/>
        <end position="261"/>
    </location>
</feature>
<comment type="subcellular location">
    <subcellularLocation>
        <location evidence="6">Cell membrane</location>
        <topology evidence="6">Multi-pass membrane protein</topology>
    </subcellularLocation>
    <subcellularLocation>
        <location evidence="1">Membrane</location>
        <topology evidence="1">Multi-pass membrane protein</topology>
    </subcellularLocation>
</comment>
<dbReference type="CDD" id="cd06261">
    <property type="entry name" value="TM_PBP2"/>
    <property type="match status" value="1"/>
</dbReference>
<dbReference type="InterPro" id="IPR000515">
    <property type="entry name" value="MetI-like"/>
</dbReference>
<dbReference type="PANTHER" id="PTHR30177:SF33">
    <property type="entry name" value="POSSIBLE OSMOPROTECTANT (GLYCINE BETAINE_CARNITINE_CHOLINE_L-PROLINE) TRANSPORT INTEGRAL MEMBRANE PROTEIN ABC TRANSPORTER PROZ"/>
    <property type="match status" value="1"/>
</dbReference>
<dbReference type="SUPFAM" id="SSF161098">
    <property type="entry name" value="MetI-like"/>
    <property type="match status" value="1"/>
</dbReference>
<keyword evidence="10" id="KW-1185">Reference proteome</keyword>
<dbReference type="Pfam" id="PF00528">
    <property type="entry name" value="BPD_transp_1"/>
    <property type="match status" value="1"/>
</dbReference>
<proteinExistence type="inferred from homology"/>
<evidence type="ECO:0000256" key="4">
    <source>
        <dbReference type="ARBA" id="ARBA00022989"/>
    </source>
</evidence>
<dbReference type="RefSeq" id="WP_315733579.1">
    <property type="nucleotide sequence ID" value="NZ_JAVYII010000005.1"/>
</dbReference>
<feature type="compositionally biased region" description="Polar residues" evidence="7">
    <location>
        <begin position="245"/>
        <end position="255"/>
    </location>
</feature>
<keyword evidence="3 6" id="KW-0812">Transmembrane</keyword>
<organism evidence="9 10">
    <name type="scientific">Nocardioides imazamoxiresistens</name>
    <dbReference type="NCBI Taxonomy" id="3231893"/>
    <lineage>
        <taxon>Bacteria</taxon>
        <taxon>Bacillati</taxon>
        <taxon>Actinomycetota</taxon>
        <taxon>Actinomycetes</taxon>
        <taxon>Propionibacteriales</taxon>
        <taxon>Nocardioidaceae</taxon>
        <taxon>Nocardioides</taxon>
    </lineage>
</organism>
<feature type="compositionally biased region" description="Basic residues" evidence="7">
    <location>
        <begin position="214"/>
        <end position="227"/>
    </location>
</feature>
<comment type="similarity">
    <text evidence="6">Belongs to the binding-protein-dependent transport system permease family.</text>
</comment>
<keyword evidence="5 6" id="KW-0472">Membrane</keyword>
<evidence type="ECO:0000256" key="7">
    <source>
        <dbReference type="SAM" id="MobiDB-lite"/>
    </source>
</evidence>
<evidence type="ECO:0000256" key="5">
    <source>
        <dbReference type="ARBA" id="ARBA00023136"/>
    </source>
</evidence>
<evidence type="ECO:0000313" key="9">
    <source>
        <dbReference type="EMBL" id="MDT9594098.1"/>
    </source>
</evidence>
<keyword evidence="2 6" id="KW-0813">Transport</keyword>
<dbReference type="PROSITE" id="PS50928">
    <property type="entry name" value="ABC_TM1"/>
    <property type="match status" value="1"/>
</dbReference>
<comment type="caution">
    <text evidence="9">The sequence shown here is derived from an EMBL/GenBank/DDBJ whole genome shotgun (WGS) entry which is preliminary data.</text>
</comment>
<dbReference type="InterPro" id="IPR035906">
    <property type="entry name" value="MetI-like_sf"/>
</dbReference>
<dbReference type="InterPro" id="IPR051204">
    <property type="entry name" value="ABC_transp_perm/SBD"/>
</dbReference>
<evidence type="ECO:0000259" key="8">
    <source>
        <dbReference type="PROSITE" id="PS50928"/>
    </source>
</evidence>
<feature type="compositionally biased region" description="Low complexity" evidence="7">
    <location>
        <begin position="228"/>
        <end position="242"/>
    </location>
</feature>
<feature type="domain" description="ABC transmembrane type-1" evidence="8">
    <location>
        <begin position="27"/>
        <end position="206"/>
    </location>
</feature>
<name>A0ABU3PXX9_9ACTN</name>
<sequence>MNLFLEALSWLGDGANWSGSGGVARRLLEHLVVSALVVGIAALVAVPLGVLVGHTGRGRGLVVVAASAARAVPTLGLLTLVALAAGIGLTAPVVALVVLAVPPLLAGAYAGVESVDPVTVDAARAVGMSERQVVTRVELPLAAPLLVGGLRSATLQVVATATLAAYTADVGLGRLLFRGLKAREYDVMLASALLVAALALVLEVLLSLLQRAATPRHTRRTGRRTGRRTAPAADPAGPAVPADPSTDTVSATTDPTPGRTP</sequence>
<dbReference type="Gene3D" id="1.10.3720.10">
    <property type="entry name" value="MetI-like"/>
    <property type="match status" value="1"/>
</dbReference>
<accession>A0ABU3PXX9</accession>
<feature type="transmembrane region" description="Helical" evidence="6">
    <location>
        <begin position="187"/>
        <end position="209"/>
    </location>
</feature>
<keyword evidence="4 6" id="KW-1133">Transmembrane helix</keyword>
<evidence type="ECO:0000256" key="1">
    <source>
        <dbReference type="ARBA" id="ARBA00004141"/>
    </source>
</evidence>
<evidence type="ECO:0000313" key="10">
    <source>
        <dbReference type="Proteomes" id="UP001268542"/>
    </source>
</evidence>
<reference evidence="9 10" key="1">
    <citation type="submission" date="2023-08" db="EMBL/GenBank/DDBJ databases">
        <title>Nocardioides seae sp. nov., a bacterium isolated from a soil.</title>
        <authorList>
            <person name="Wang X."/>
        </authorList>
    </citation>
    <scope>NUCLEOTIDE SEQUENCE [LARGE SCALE GENOMIC DNA]</scope>
    <source>
        <strain evidence="9 10">YZH12</strain>
    </source>
</reference>
<evidence type="ECO:0000256" key="3">
    <source>
        <dbReference type="ARBA" id="ARBA00022692"/>
    </source>
</evidence>
<gene>
    <name evidence="9" type="ORF">RDV89_13530</name>
</gene>
<dbReference type="Proteomes" id="UP001268542">
    <property type="component" value="Unassembled WGS sequence"/>
</dbReference>
<feature type="transmembrane region" description="Helical" evidence="6">
    <location>
        <begin position="75"/>
        <end position="101"/>
    </location>
</feature>
<feature type="transmembrane region" description="Helical" evidence="6">
    <location>
        <begin position="31"/>
        <end position="54"/>
    </location>
</feature>
<protein>
    <submittedName>
        <fullName evidence="9">ABC transporter permease subunit</fullName>
    </submittedName>
</protein>